<dbReference type="EMBL" id="JANBUH010000030">
    <property type="protein sequence ID" value="KAJ2756303.1"/>
    <property type="molecule type" value="Genomic_DNA"/>
</dbReference>
<organism evidence="12 13">
    <name type="scientific">Coemansia pectinata</name>
    <dbReference type="NCBI Taxonomy" id="1052879"/>
    <lineage>
        <taxon>Eukaryota</taxon>
        <taxon>Fungi</taxon>
        <taxon>Fungi incertae sedis</taxon>
        <taxon>Zoopagomycota</taxon>
        <taxon>Kickxellomycotina</taxon>
        <taxon>Kickxellomycetes</taxon>
        <taxon>Kickxellales</taxon>
        <taxon>Kickxellaceae</taxon>
        <taxon>Coemansia</taxon>
    </lineage>
</organism>
<dbReference type="Proteomes" id="UP001140011">
    <property type="component" value="Unassembled WGS sequence"/>
</dbReference>
<dbReference type="Gene3D" id="2.40.50.100">
    <property type="match status" value="1"/>
</dbReference>
<dbReference type="SUPFAM" id="SSF110324">
    <property type="entry name" value="Ribosomal L27 protein-like"/>
    <property type="match status" value="1"/>
</dbReference>
<keyword evidence="7" id="KW-0694">RNA-binding</keyword>
<dbReference type="GO" id="GO:0003723">
    <property type="term" value="F:RNA binding"/>
    <property type="evidence" value="ECO:0007669"/>
    <property type="project" value="UniProtKB-KW"/>
</dbReference>
<evidence type="ECO:0000256" key="7">
    <source>
        <dbReference type="ARBA" id="ARBA00022884"/>
    </source>
</evidence>
<dbReference type="SUPFAM" id="SSF54791">
    <property type="entry name" value="Eukaryotic type KH-domain (KH-domain type I)"/>
    <property type="match status" value="1"/>
</dbReference>
<dbReference type="GO" id="GO:0071051">
    <property type="term" value="P:poly(A)-dependent snoRNA 3'-end processing"/>
    <property type="evidence" value="ECO:0007669"/>
    <property type="project" value="TreeGrafter"/>
</dbReference>
<dbReference type="InterPro" id="IPR041054">
    <property type="entry name" value="Rrp40_N_euk"/>
</dbReference>
<dbReference type="GO" id="GO:0071035">
    <property type="term" value="P:nuclear polyadenylation-dependent rRNA catabolic process"/>
    <property type="evidence" value="ECO:0007669"/>
    <property type="project" value="TreeGrafter"/>
</dbReference>
<dbReference type="InterPro" id="IPR012340">
    <property type="entry name" value="NA-bd_OB-fold"/>
</dbReference>
<dbReference type="GO" id="GO:0000467">
    <property type="term" value="P:exonucleolytic trimming to generate mature 3'-end of 5.8S rRNA from tricistronic rRNA transcript (SSU-rRNA, 5.8S rRNA, LSU-rRNA)"/>
    <property type="evidence" value="ECO:0007669"/>
    <property type="project" value="TreeGrafter"/>
</dbReference>
<dbReference type="GO" id="GO:0010468">
    <property type="term" value="P:regulation of gene expression"/>
    <property type="evidence" value="ECO:0007669"/>
    <property type="project" value="UniProtKB-ARBA"/>
</dbReference>
<dbReference type="PANTHER" id="PTHR21321:SF1">
    <property type="entry name" value="EXOSOME COMPLEX COMPONENT RRP40"/>
    <property type="match status" value="1"/>
</dbReference>
<dbReference type="CDD" id="cd22526">
    <property type="entry name" value="KH-I_Rrp40"/>
    <property type="match status" value="1"/>
</dbReference>
<comment type="similarity">
    <text evidence="3">Belongs to the RRP40 family.</text>
</comment>
<dbReference type="FunFam" id="2.40.50.140:FF:000112">
    <property type="entry name" value="Exosome complex component RRP40"/>
    <property type="match status" value="1"/>
</dbReference>
<evidence type="ECO:0000256" key="8">
    <source>
        <dbReference type="ARBA" id="ARBA00023242"/>
    </source>
</evidence>
<evidence type="ECO:0000313" key="12">
    <source>
        <dbReference type="EMBL" id="KAJ2756303.1"/>
    </source>
</evidence>
<dbReference type="InterPro" id="IPR049469">
    <property type="entry name" value="RRP40_KH-I"/>
</dbReference>
<dbReference type="InterPro" id="IPR004088">
    <property type="entry name" value="KH_dom_type_1"/>
</dbReference>
<evidence type="ECO:0000256" key="3">
    <source>
        <dbReference type="ARBA" id="ARBA00007841"/>
    </source>
</evidence>
<keyword evidence="4" id="KW-0963">Cytoplasm</keyword>
<dbReference type="CDD" id="cd05790">
    <property type="entry name" value="S1_Rrp40"/>
    <property type="match status" value="1"/>
</dbReference>
<evidence type="ECO:0000256" key="9">
    <source>
        <dbReference type="ARBA" id="ARBA00030615"/>
    </source>
</evidence>
<proteinExistence type="inferred from homology"/>
<name>A0A9W8H2L0_9FUNG</name>
<dbReference type="SUPFAM" id="SSF50249">
    <property type="entry name" value="Nucleic acid-binding proteins"/>
    <property type="match status" value="1"/>
</dbReference>
<dbReference type="Pfam" id="PF18311">
    <property type="entry name" value="Rrp40_N"/>
    <property type="match status" value="1"/>
</dbReference>
<comment type="subcellular location">
    <subcellularLocation>
        <location evidence="1">Cytoplasm</location>
    </subcellularLocation>
    <subcellularLocation>
        <location evidence="2">Nucleus</location>
        <location evidence="2">Nucleolus</location>
    </subcellularLocation>
</comment>
<dbReference type="OrthoDB" id="340500at2759"/>
<keyword evidence="8" id="KW-0539">Nucleus</keyword>
<dbReference type="Gene3D" id="3.30.1370.10">
    <property type="entry name" value="K Homology domain, type 1"/>
    <property type="match status" value="1"/>
</dbReference>
<dbReference type="FunFam" id="3.30.1370.10:FF:000038">
    <property type="entry name" value="exosome complex component RRP40"/>
    <property type="match status" value="1"/>
</dbReference>
<dbReference type="GO" id="GO:0005730">
    <property type="term" value="C:nucleolus"/>
    <property type="evidence" value="ECO:0007669"/>
    <property type="project" value="UniProtKB-SubCell"/>
</dbReference>
<accession>A0A9W8H2L0</accession>
<feature type="domain" description="K Homology" evidence="10">
    <location>
        <begin position="163"/>
        <end position="210"/>
    </location>
</feature>
<evidence type="ECO:0000256" key="6">
    <source>
        <dbReference type="ARBA" id="ARBA00022835"/>
    </source>
</evidence>
<dbReference type="GO" id="GO:0000177">
    <property type="term" value="C:cytoplasmic exosome (RNase complex)"/>
    <property type="evidence" value="ECO:0007669"/>
    <property type="project" value="TreeGrafter"/>
</dbReference>
<evidence type="ECO:0000256" key="2">
    <source>
        <dbReference type="ARBA" id="ARBA00004604"/>
    </source>
</evidence>
<dbReference type="GO" id="GO:0000176">
    <property type="term" value="C:nuclear exosome (RNase complex)"/>
    <property type="evidence" value="ECO:0007669"/>
    <property type="project" value="TreeGrafter"/>
</dbReference>
<protein>
    <recommendedName>
        <fullName evidence="9">Ribosomal RNA-processing protein 40</fullName>
    </recommendedName>
</protein>
<dbReference type="Gene3D" id="2.40.50.140">
    <property type="entry name" value="Nucleic acid-binding proteins"/>
    <property type="match status" value="1"/>
</dbReference>
<dbReference type="InterPro" id="IPR036612">
    <property type="entry name" value="KH_dom_type_1_sf"/>
</dbReference>
<gene>
    <name evidence="12" type="primary">RRP40</name>
    <name evidence="12" type="ORF">GGI19_000961</name>
</gene>
<dbReference type="Pfam" id="PF15985">
    <property type="entry name" value="KH_6"/>
    <property type="match status" value="1"/>
</dbReference>
<evidence type="ECO:0000256" key="4">
    <source>
        <dbReference type="ARBA" id="ARBA00022490"/>
    </source>
</evidence>
<dbReference type="GO" id="GO:0071034">
    <property type="term" value="P:CUT catabolic process"/>
    <property type="evidence" value="ECO:0007669"/>
    <property type="project" value="TreeGrafter"/>
</dbReference>
<keyword evidence="13" id="KW-1185">Reference proteome</keyword>
<comment type="caution">
    <text evidence="12">The sequence shown here is derived from an EMBL/GenBank/DDBJ whole genome shotgun (WGS) entry which is preliminary data.</text>
</comment>
<evidence type="ECO:0000259" key="11">
    <source>
        <dbReference type="Pfam" id="PF18311"/>
    </source>
</evidence>
<dbReference type="Pfam" id="PF21262">
    <property type="entry name" value="RRP40_S1"/>
    <property type="match status" value="1"/>
</dbReference>
<evidence type="ECO:0000256" key="5">
    <source>
        <dbReference type="ARBA" id="ARBA00022552"/>
    </source>
</evidence>
<dbReference type="GO" id="GO:0034475">
    <property type="term" value="P:U4 snRNA 3'-end processing"/>
    <property type="evidence" value="ECO:0007669"/>
    <property type="project" value="TreeGrafter"/>
</dbReference>
<evidence type="ECO:0000259" key="10">
    <source>
        <dbReference type="Pfam" id="PF15985"/>
    </source>
</evidence>
<dbReference type="InterPro" id="IPR026699">
    <property type="entry name" value="Exosome_RNA_bind1/RRP40/RRP4"/>
</dbReference>
<evidence type="ECO:0000313" key="13">
    <source>
        <dbReference type="Proteomes" id="UP001140011"/>
    </source>
</evidence>
<keyword evidence="5" id="KW-0698">rRNA processing</keyword>
<feature type="domain" description="Exosome complex exonuclease Rrp40 N-terminal" evidence="11">
    <location>
        <begin position="36"/>
        <end position="74"/>
    </location>
</feature>
<evidence type="ECO:0000256" key="1">
    <source>
        <dbReference type="ARBA" id="ARBA00004496"/>
    </source>
</evidence>
<dbReference type="GO" id="GO:0071038">
    <property type="term" value="P:TRAMP-dependent tRNA surveillance pathway"/>
    <property type="evidence" value="ECO:0007669"/>
    <property type="project" value="TreeGrafter"/>
</dbReference>
<sequence>MASVKIVLPGDIIDTRREEEDTAQQEPNVEDEATVIRLGPGLVQSSESVSAVTAGVLHSNSETNRWWVAGNKRRYVAAVGEPVVGVVVARHGEGYRVDIGSAHDALLPQLAFEGATKRNKPNLAVGTVVYGRVVVANSVMDPEIECFNSNTGKSEGYGELSEGFMFKCSLGLARRLIDTKAPVLAALGNGVPFEVAVGVNGRVWVNAESVATTILVANAIRNSEYLDAKQCRQMVKELLEKQ</sequence>
<keyword evidence="6" id="KW-0271">Exosome</keyword>
<dbReference type="PANTHER" id="PTHR21321">
    <property type="entry name" value="PNAS-3 RELATED"/>
    <property type="match status" value="1"/>
</dbReference>
<dbReference type="InterPro" id="IPR037319">
    <property type="entry name" value="Rrp40_S1"/>
</dbReference>
<reference evidence="12" key="1">
    <citation type="submission" date="2022-07" db="EMBL/GenBank/DDBJ databases">
        <title>Phylogenomic reconstructions and comparative analyses of Kickxellomycotina fungi.</title>
        <authorList>
            <person name="Reynolds N.K."/>
            <person name="Stajich J.E."/>
            <person name="Barry K."/>
            <person name="Grigoriev I.V."/>
            <person name="Crous P."/>
            <person name="Smith M.E."/>
        </authorList>
    </citation>
    <scope>NUCLEOTIDE SEQUENCE</scope>
    <source>
        <strain evidence="12">BCRC 34297</strain>
    </source>
</reference>
<dbReference type="AlphaFoldDB" id="A0A9W8H2L0"/>